<evidence type="ECO:0000256" key="1">
    <source>
        <dbReference type="ARBA" id="ARBA00022603"/>
    </source>
</evidence>
<dbReference type="InterPro" id="IPR013216">
    <property type="entry name" value="Methyltransf_11"/>
</dbReference>
<dbReference type="Gene3D" id="3.40.50.150">
    <property type="entry name" value="Vaccinia Virus protein VP39"/>
    <property type="match status" value="1"/>
</dbReference>
<evidence type="ECO:0000259" key="6">
    <source>
        <dbReference type="Pfam" id="PF08241"/>
    </source>
</evidence>
<dbReference type="Proteomes" id="UP000276991">
    <property type="component" value="Unassembled WGS sequence"/>
</dbReference>
<dbReference type="AlphaFoldDB" id="A0A498SRV1"/>
<evidence type="ECO:0000256" key="2">
    <source>
        <dbReference type="ARBA" id="ARBA00022679"/>
    </source>
</evidence>
<accession>A0A498SRV1</accession>
<reference evidence="7 8" key="1">
    <citation type="submission" date="2018-08" db="EMBL/GenBank/DDBJ databases">
        <authorList>
            <person name="Laetsch R D."/>
            <person name="Stevens L."/>
            <person name="Kumar S."/>
            <person name="Blaxter L. M."/>
        </authorList>
    </citation>
    <scope>NUCLEOTIDE SEQUENCE [LARGE SCALE GENOMIC DNA]</scope>
</reference>
<gene>
    <name evidence="7" type="ORF">NAV_LOCUS6709</name>
</gene>
<dbReference type="GO" id="GO:0005739">
    <property type="term" value="C:mitochondrion"/>
    <property type="evidence" value="ECO:0007669"/>
    <property type="project" value="TreeGrafter"/>
</dbReference>
<dbReference type="GO" id="GO:0032981">
    <property type="term" value="P:mitochondrial respiratory chain complex I assembly"/>
    <property type="evidence" value="ECO:0007669"/>
    <property type="project" value="TreeGrafter"/>
</dbReference>
<dbReference type="InterPro" id="IPR029063">
    <property type="entry name" value="SAM-dependent_MTases_sf"/>
</dbReference>
<dbReference type="SUPFAM" id="SSF53335">
    <property type="entry name" value="S-adenosyl-L-methionine-dependent methyltransferases"/>
    <property type="match status" value="1"/>
</dbReference>
<sequence length="433" mass="48479">MLIALFTANLIGISVARSLHYQFYSWYFYTLPYLLFVGLPFNNDWFFTTDVVAARFKSNVTQIQKSTGAISPFSIVLRMASWPSCSRTILPLLHNLPINPRKCFGQIFLKKKIIDKHFLCTTAEGTIIFDREAKRIQRNRASQLDDYNVCQYVKDEIAYRVADKVFDLTKFNDICIDIGCGSGHIAMNLIKENVGVIIQCDISAGLIRQSKSVVDSEVPVLSIIADESMAPFRKKSADLIVSSLSAHWINDLAKWFSRCLSILRPDCPLIGAMLANDTLHELRIALQLAEMERLGGIGLHISPFVRADDIGSLMSQAGFGMITIDTDELTVGYPSIFALLYDLQGMGESNALRNRSTHIRRDILIAADAIYRSMFSRDDAPYPATFQIVSFIGWRPGPLMPKPAKRGSQQASFKDIGKIIEGKMPFPGENCPK</sequence>
<dbReference type="Pfam" id="PF05208">
    <property type="entry name" value="ALG3"/>
    <property type="match status" value="1"/>
</dbReference>
<evidence type="ECO:0000313" key="7">
    <source>
        <dbReference type="EMBL" id="VBB31918.1"/>
    </source>
</evidence>
<keyword evidence="8" id="KW-1185">Reference proteome</keyword>
<dbReference type="OrthoDB" id="16816at2759"/>
<dbReference type="GO" id="GO:0032259">
    <property type="term" value="P:methylation"/>
    <property type="evidence" value="ECO:0007669"/>
    <property type="project" value="UniProtKB-KW"/>
</dbReference>
<protein>
    <recommendedName>
        <fullName evidence="3">Arginine-hydroxylase NDUFAF5, mitochondrial</fullName>
    </recommendedName>
    <alternativeName>
        <fullName evidence="4">NADH dehydrogenase [ubiquinone] 1 alpha subcomplex assembly factor 5</fullName>
    </alternativeName>
    <alternativeName>
        <fullName evidence="5">Putative methyltransferase NDUFAF5</fullName>
    </alternativeName>
</protein>
<dbReference type="EMBL" id="UPTC01001448">
    <property type="protein sequence ID" value="VBB31918.1"/>
    <property type="molecule type" value="Genomic_DNA"/>
</dbReference>
<dbReference type="InterPro" id="IPR050602">
    <property type="entry name" value="Malonyl-ACP_OMT"/>
</dbReference>
<feature type="domain" description="Methyltransferase type 11" evidence="6">
    <location>
        <begin position="176"/>
        <end position="266"/>
    </location>
</feature>
<evidence type="ECO:0000256" key="3">
    <source>
        <dbReference type="ARBA" id="ARBA00040937"/>
    </source>
</evidence>
<proteinExistence type="predicted"/>
<dbReference type="InterPro" id="IPR007873">
    <property type="entry name" value="Glycosyltransferase_ALG3"/>
</dbReference>
<dbReference type="GO" id="GO:0000030">
    <property type="term" value="F:mannosyltransferase activity"/>
    <property type="evidence" value="ECO:0007669"/>
    <property type="project" value="InterPro"/>
</dbReference>
<dbReference type="Pfam" id="PF08241">
    <property type="entry name" value="Methyltransf_11"/>
    <property type="match status" value="1"/>
</dbReference>
<evidence type="ECO:0000256" key="4">
    <source>
        <dbReference type="ARBA" id="ARBA00041833"/>
    </source>
</evidence>
<organism evidence="7 8">
    <name type="scientific">Acanthocheilonema viteae</name>
    <name type="common">Filarial nematode worm</name>
    <name type="synonym">Dipetalonema viteae</name>
    <dbReference type="NCBI Taxonomy" id="6277"/>
    <lineage>
        <taxon>Eukaryota</taxon>
        <taxon>Metazoa</taxon>
        <taxon>Ecdysozoa</taxon>
        <taxon>Nematoda</taxon>
        <taxon>Chromadorea</taxon>
        <taxon>Rhabditida</taxon>
        <taxon>Spirurina</taxon>
        <taxon>Spiruromorpha</taxon>
        <taxon>Filarioidea</taxon>
        <taxon>Onchocercidae</taxon>
        <taxon>Acanthocheilonema</taxon>
    </lineage>
</organism>
<evidence type="ECO:0000313" key="8">
    <source>
        <dbReference type="Proteomes" id="UP000276991"/>
    </source>
</evidence>
<dbReference type="GO" id="GO:0008757">
    <property type="term" value="F:S-adenosylmethionine-dependent methyltransferase activity"/>
    <property type="evidence" value="ECO:0007669"/>
    <property type="project" value="InterPro"/>
</dbReference>
<dbReference type="CDD" id="cd02440">
    <property type="entry name" value="AdoMet_MTases"/>
    <property type="match status" value="1"/>
</dbReference>
<keyword evidence="1" id="KW-0489">Methyltransferase</keyword>
<keyword evidence="2" id="KW-0808">Transferase</keyword>
<dbReference type="STRING" id="6277.A0A498SRV1"/>
<dbReference type="PANTHER" id="PTHR13090">
    <property type="entry name" value="ARGININE-HYDROXYLASE NDUFAF5, MITOCHONDRIAL"/>
    <property type="match status" value="1"/>
</dbReference>
<evidence type="ECO:0000256" key="5">
    <source>
        <dbReference type="ARBA" id="ARBA00042549"/>
    </source>
</evidence>
<dbReference type="PANTHER" id="PTHR13090:SF1">
    <property type="entry name" value="ARGININE-HYDROXYLASE NDUFAF5, MITOCHONDRIAL"/>
    <property type="match status" value="1"/>
</dbReference>
<name>A0A498SRV1_ACAVI</name>